<reference evidence="4" key="3">
    <citation type="submission" date="2025-08" db="UniProtKB">
        <authorList>
            <consortium name="Ensembl"/>
        </authorList>
    </citation>
    <scope>IDENTIFICATION</scope>
    <source>
        <strain evidence="4">17573</strain>
    </source>
</reference>
<dbReference type="HOGENOM" id="CLU_138023_0_0_1"/>
<dbReference type="InterPro" id="IPR004843">
    <property type="entry name" value="Calcineurin-like_PHP"/>
</dbReference>
<dbReference type="GO" id="GO:0016787">
    <property type="term" value="F:hydrolase activity"/>
    <property type="evidence" value="ECO:0007669"/>
    <property type="project" value="InterPro"/>
</dbReference>
<gene>
    <name evidence="4 6" type="primary">MPPED1</name>
</gene>
<dbReference type="VEuPathDB" id="HostDB:ENSMMUG00000022590"/>
<comment type="similarity">
    <text evidence="1">Belongs to the UPF0046 family.</text>
</comment>
<reference evidence="5" key="1">
    <citation type="journal article" date="2007" name="Science">
        <title>Evolutionary and biomedical insights from the rhesus macaque genome.</title>
        <authorList>
            <person name="Gibbs R.A."/>
            <person name="Rogers J."/>
            <person name="Katze M.G."/>
            <person name="Bumgarner R."/>
            <person name="Weinstock G.M."/>
            <person name="Mardis E.R."/>
            <person name="Remington K.A."/>
            <person name="Strausberg R.L."/>
            <person name="Venter J.C."/>
            <person name="Wilson R.K."/>
            <person name="Batzer M.A."/>
            <person name="Bustamante C.D."/>
            <person name="Eichler E.E."/>
            <person name="Hahn M.W."/>
            <person name="Hardison R.C."/>
            <person name="Makova K.D."/>
            <person name="Miller W."/>
            <person name="Milosavljevic A."/>
            <person name="Palermo R.E."/>
            <person name="Siepel A."/>
            <person name="Sikela J.M."/>
            <person name="Attaway T."/>
            <person name="Bell S."/>
            <person name="Bernard K.E."/>
            <person name="Buhay C.J."/>
            <person name="Chandrabose M.N."/>
            <person name="Dao M."/>
            <person name="Davis C."/>
            <person name="Delehaunty K.D."/>
            <person name="Ding Y."/>
            <person name="Dinh H.H."/>
            <person name="Dugan-Rocha S."/>
            <person name="Fulton L.A."/>
            <person name="Gabisi R.A."/>
            <person name="Garner T.T."/>
            <person name="Godfrey J."/>
            <person name="Hawes A.C."/>
            <person name="Hernandez J."/>
            <person name="Hines S."/>
            <person name="Holder M."/>
            <person name="Hume J."/>
            <person name="Jhangiani S.N."/>
            <person name="Joshi V."/>
            <person name="Khan Z.M."/>
            <person name="Kirkness E.F."/>
            <person name="Cree A."/>
            <person name="Fowler R.G."/>
            <person name="Lee S."/>
            <person name="Lewis L.R."/>
            <person name="Li Z."/>
            <person name="Liu Y.-S."/>
            <person name="Moore S.M."/>
            <person name="Muzny D."/>
            <person name="Nazareth L.V."/>
            <person name="Ngo D.N."/>
            <person name="Okwuonu G.O."/>
            <person name="Pai G."/>
            <person name="Parker D."/>
            <person name="Paul H.A."/>
            <person name="Pfannkoch C."/>
            <person name="Pohl C.S."/>
            <person name="Rogers Y.-H.C."/>
            <person name="Ruiz S.J."/>
            <person name="Sabo A."/>
            <person name="Santibanez J."/>
            <person name="Schneider B.W."/>
            <person name="Smith S.M."/>
            <person name="Sodergren E."/>
            <person name="Svatek A.F."/>
            <person name="Utterback T.R."/>
            <person name="Vattathil S."/>
            <person name="Warren W."/>
            <person name="White C.S."/>
            <person name="Chinwalla A.T."/>
            <person name="Feng Y."/>
            <person name="Halpern A.L."/>
            <person name="Hillier L.W."/>
            <person name="Huang X."/>
            <person name="Minx P."/>
            <person name="Nelson J.O."/>
            <person name="Pepin K.H."/>
            <person name="Qin X."/>
            <person name="Sutton G.G."/>
            <person name="Venter E."/>
            <person name="Walenz B.P."/>
            <person name="Wallis J.W."/>
            <person name="Worley K.C."/>
            <person name="Yang S.-P."/>
            <person name="Jones S.M."/>
            <person name="Marra M.A."/>
            <person name="Rocchi M."/>
            <person name="Schein J.E."/>
            <person name="Baertsch R."/>
            <person name="Clarke L."/>
            <person name="Csuros M."/>
            <person name="Glasscock J."/>
            <person name="Harris R.A."/>
            <person name="Havlak P."/>
            <person name="Jackson A.R."/>
            <person name="Jiang H."/>
            <person name="Liu Y."/>
            <person name="Messina D.N."/>
            <person name="Shen Y."/>
            <person name="Song H.X.-Z."/>
            <person name="Wylie T."/>
            <person name="Zhang L."/>
            <person name="Birney E."/>
            <person name="Han K."/>
            <person name="Konkel M.K."/>
            <person name="Lee J."/>
            <person name="Smit A.F.A."/>
            <person name="Ullmer B."/>
            <person name="Wang H."/>
            <person name="Xing J."/>
            <person name="Burhans R."/>
            <person name="Cheng Z."/>
            <person name="Karro J.E."/>
            <person name="Ma J."/>
            <person name="Raney B."/>
            <person name="She X."/>
            <person name="Cox M.J."/>
            <person name="Demuth J.P."/>
            <person name="Dumas L.J."/>
            <person name="Han S.-G."/>
            <person name="Hopkins J."/>
            <person name="Karimpour-Fard A."/>
            <person name="Kim Y.H."/>
            <person name="Pollack J.R."/>
            <person name="Vinar T."/>
            <person name="Addo-Quaye C."/>
            <person name="Degenhardt J."/>
            <person name="Denby A."/>
            <person name="Hubisz M.J."/>
            <person name="Indap A."/>
            <person name="Kosiol C."/>
            <person name="Lahn B.T."/>
            <person name="Lawson H.A."/>
            <person name="Marklein A."/>
            <person name="Nielsen R."/>
            <person name="Vallender E.J."/>
            <person name="Clark A.G."/>
            <person name="Ferguson B."/>
            <person name="Hernandez R.D."/>
            <person name="Hirani K."/>
            <person name="Kehrer-Sawatzki H."/>
            <person name="Kolb J."/>
            <person name="Patil S."/>
            <person name="Pu L.-L."/>
            <person name="Ren Y."/>
            <person name="Smith D.G."/>
            <person name="Wheeler D.A."/>
            <person name="Schenck I."/>
            <person name="Ball E.V."/>
            <person name="Chen R."/>
            <person name="Cooper D.N."/>
            <person name="Giardine B."/>
            <person name="Hsu F."/>
            <person name="Kent W.J."/>
            <person name="Lesk A."/>
            <person name="Nelson D.L."/>
            <person name="O'brien W.E."/>
            <person name="Pruefer K."/>
            <person name="Stenson P.D."/>
            <person name="Wallace J.C."/>
            <person name="Ke H."/>
            <person name="Liu X.-M."/>
            <person name="Wang P."/>
            <person name="Xiang A.P."/>
            <person name="Yang F."/>
            <person name="Barber G.P."/>
            <person name="Haussler D."/>
            <person name="Karolchik D."/>
            <person name="Kern A.D."/>
            <person name="Kuhn R.M."/>
            <person name="Smith K.E."/>
            <person name="Zwieg A.S."/>
        </authorList>
    </citation>
    <scope>NUCLEOTIDE SEQUENCE [LARGE SCALE GENOMIC DNA]</scope>
    <source>
        <strain evidence="5">17573</strain>
    </source>
</reference>
<evidence type="ECO:0000313" key="6">
    <source>
        <dbReference type="VGNC" id="VGNC:95362"/>
    </source>
</evidence>
<dbReference type="Pfam" id="PF00149">
    <property type="entry name" value="Metallophos"/>
    <property type="match status" value="1"/>
</dbReference>
<evidence type="ECO:0000313" key="4">
    <source>
        <dbReference type="Ensembl" id="ENSMMUP00000029737.4"/>
    </source>
</evidence>
<reference evidence="4" key="4">
    <citation type="submission" date="2025-09" db="UniProtKB">
        <authorList>
            <consortium name="Ensembl"/>
        </authorList>
    </citation>
    <scope>IDENTIFICATION</scope>
    <source>
        <strain evidence="4">17573</strain>
    </source>
</reference>
<keyword evidence="5" id="KW-1185">Reference proteome</keyword>
<dbReference type="VGNC" id="VGNC:95362">
    <property type="gene designation" value="MPPED1"/>
</dbReference>
<protein>
    <submittedName>
        <fullName evidence="4">Metallophosphoesterase domain containing 1</fullName>
    </submittedName>
</protein>
<dbReference type="InterPro" id="IPR029052">
    <property type="entry name" value="Metallo-depent_PP-like"/>
</dbReference>
<dbReference type="Bgee" id="ENSMMUG00000022590">
    <property type="expression patterns" value="Expressed in dorsolateral prefrontal cortex and 12 other cell types or tissues"/>
</dbReference>
<dbReference type="SUPFAM" id="SSF56300">
    <property type="entry name" value="Metallo-dependent phosphatases"/>
    <property type="match status" value="1"/>
</dbReference>
<evidence type="ECO:0000256" key="1">
    <source>
        <dbReference type="ARBA" id="ARBA00007993"/>
    </source>
</evidence>
<dbReference type="AlphaFoldDB" id="F6ZDQ5"/>
<dbReference type="SMR" id="F6ZDQ5"/>
<reference evidence="4" key="2">
    <citation type="submission" date="2019-01" db="EMBL/GenBank/DDBJ databases">
        <authorList>
            <person name="Graves T."/>
            <person name="Eichler E.E."/>
            <person name="Wilson R.K."/>
        </authorList>
    </citation>
    <scope>NUCLEOTIDE SEQUENCE [LARGE SCALE GENOMIC DNA]</scope>
    <source>
        <strain evidence="4">17573</strain>
    </source>
</reference>
<sequence>MWRSRWDAGVLKAEALALLPCGLGMAFSQSHVMAARRHQHSRLIIEVDEYSSNPTQAFTFYNINQGRFQPPHVQMVDPVPHDAPKPPGYTRFVCVSDTHSRTDPIQMPYGDVLIHAGDFTELGLPSEVKKFNEWLGSLPYEYKIVIAGNHELTFDQEFMADLIKQDFYYFPSVSKLKPENYENVQSLLTNCIYLQDSEVTVRGFRIYGSPWQWDTEENKRTGDRSIINPIFTQEETEAGRGAVTSQGQNWGVQCPLLCPFYPVEENEAASGPWTQCCGVSCPRVPRSCRQGWSFCAFGDVLMAPKMGKGVMGREKGTNSRPATLLRSGSSSSSAWASLCDPGKWSNLSGHWGGGTGQIPAPRDLRSCVSKKLAGNCHP</sequence>
<dbReference type="Gene3D" id="3.60.21.10">
    <property type="match status" value="1"/>
</dbReference>
<organism evidence="4 5">
    <name type="scientific">Macaca mulatta</name>
    <name type="common">Rhesus macaque</name>
    <dbReference type="NCBI Taxonomy" id="9544"/>
    <lineage>
        <taxon>Eukaryota</taxon>
        <taxon>Metazoa</taxon>
        <taxon>Chordata</taxon>
        <taxon>Craniata</taxon>
        <taxon>Vertebrata</taxon>
        <taxon>Euteleostomi</taxon>
        <taxon>Mammalia</taxon>
        <taxon>Eutheria</taxon>
        <taxon>Euarchontoglires</taxon>
        <taxon>Primates</taxon>
        <taxon>Haplorrhini</taxon>
        <taxon>Catarrhini</taxon>
        <taxon>Cercopithecidae</taxon>
        <taxon>Cercopithecinae</taxon>
        <taxon>Macaca</taxon>
    </lineage>
</organism>
<evidence type="ECO:0000259" key="3">
    <source>
        <dbReference type="Pfam" id="PF00149"/>
    </source>
</evidence>
<dbReference type="ExpressionAtlas" id="F6ZDQ5">
    <property type="expression patterns" value="baseline"/>
</dbReference>
<dbReference type="Ensembl" id="ENSMMUT00000031784.4">
    <property type="protein sequence ID" value="ENSMMUP00000029737.4"/>
    <property type="gene ID" value="ENSMMUG00000022590.4"/>
</dbReference>
<name>F6ZDQ5_MACMU</name>
<dbReference type="eggNOG" id="KOG3947">
    <property type="taxonomic scope" value="Eukaryota"/>
</dbReference>
<evidence type="ECO:0000256" key="2">
    <source>
        <dbReference type="SAM" id="MobiDB-lite"/>
    </source>
</evidence>
<feature type="domain" description="Calcineurin-like phosphoesterase" evidence="3">
    <location>
        <begin position="91"/>
        <end position="209"/>
    </location>
</feature>
<dbReference type="PANTHER" id="PTHR12905:SF31">
    <property type="entry name" value="METALLOPHOSPHOESTERASE DOMAIN-CONTAINING PROTEIN 1"/>
    <property type="match status" value="1"/>
</dbReference>
<dbReference type="InterPro" id="IPR051693">
    <property type="entry name" value="UPF0046_metallophosphoest"/>
</dbReference>
<evidence type="ECO:0000313" key="5">
    <source>
        <dbReference type="Proteomes" id="UP000006718"/>
    </source>
</evidence>
<dbReference type="CDD" id="cd07379">
    <property type="entry name" value="MPP_239FB"/>
    <property type="match status" value="1"/>
</dbReference>
<proteinExistence type="inferred from homology"/>
<feature type="region of interest" description="Disordered" evidence="2">
    <location>
        <begin position="309"/>
        <end position="332"/>
    </location>
</feature>
<dbReference type="Proteomes" id="UP000006718">
    <property type="component" value="Chromosome 10"/>
</dbReference>
<dbReference type="GeneTree" id="ENSGT00390000007681"/>
<accession>F6ZDQ5</accession>
<dbReference type="PANTHER" id="PTHR12905">
    <property type="entry name" value="METALLOPHOSPHOESTERASE"/>
    <property type="match status" value="1"/>
</dbReference>